<dbReference type="GO" id="GO:0061631">
    <property type="term" value="F:ubiquitin conjugating enzyme activity"/>
    <property type="evidence" value="ECO:0007669"/>
    <property type="project" value="UniProtKB-EC"/>
</dbReference>
<evidence type="ECO:0000256" key="9">
    <source>
        <dbReference type="ARBA" id="ARBA00082133"/>
    </source>
</evidence>
<evidence type="ECO:0000256" key="6">
    <source>
        <dbReference type="ARBA" id="ARBA00072440"/>
    </source>
</evidence>
<dbReference type="InterPro" id="IPR050113">
    <property type="entry name" value="Ub_conjugating_enzyme"/>
</dbReference>
<accession>A0A1B6HGJ7</accession>
<dbReference type="EC" id="2.3.2.23" evidence="1"/>
<dbReference type="AlphaFoldDB" id="A0A1B6HGJ7"/>
<dbReference type="FunFam" id="3.10.110.10:FF:000041">
    <property type="entry name" value="Ubiquitin-conjugating enzyme E2 T"/>
    <property type="match status" value="1"/>
</dbReference>
<dbReference type="EMBL" id="GECU01033951">
    <property type="protein sequence ID" value="JAS73755.1"/>
    <property type="molecule type" value="Transcribed_RNA"/>
</dbReference>
<proteinExistence type="inferred from homology"/>
<dbReference type="Gene3D" id="3.10.110.10">
    <property type="entry name" value="Ubiquitin Conjugating Enzyme"/>
    <property type="match status" value="1"/>
</dbReference>
<protein>
    <recommendedName>
        <fullName evidence="6">Ubiquitin-conjugating enzyme E2 T</fullName>
        <ecNumber evidence="1">2.3.2.23</ecNumber>
    </recommendedName>
    <alternativeName>
        <fullName evidence="7">E2 ubiquitin-conjugating enzyme T</fullName>
    </alternativeName>
    <alternativeName>
        <fullName evidence="9">Ubiquitin carrier protein T</fullName>
    </alternativeName>
    <alternativeName>
        <fullName evidence="8">Ubiquitin-protein ligase T</fullName>
    </alternativeName>
</protein>
<comment type="similarity">
    <text evidence="11">Belongs to the ubiquitin-conjugating enzyme family.</text>
</comment>
<evidence type="ECO:0000256" key="7">
    <source>
        <dbReference type="ARBA" id="ARBA00076317"/>
    </source>
</evidence>
<gene>
    <name evidence="14" type="ORF">g.11966</name>
</gene>
<dbReference type="SMART" id="SM00212">
    <property type="entry name" value="UBCc"/>
    <property type="match status" value="1"/>
</dbReference>
<keyword evidence="2" id="KW-0808">Transferase</keyword>
<evidence type="ECO:0000256" key="1">
    <source>
        <dbReference type="ARBA" id="ARBA00012486"/>
    </source>
</evidence>
<evidence type="ECO:0000256" key="5">
    <source>
        <dbReference type="ARBA" id="ARBA00022840"/>
    </source>
</evidence>
<sequence>MSGITARLRREILTLKENPPSGISCYPKEDSQTNVLTASIVGTIGSPFEKGVFQLEVIVTERYPFEPPRVRFVTPIYHPNVDAAGRICLDLLKMPPGGSWKPIYTIEGLLTAIQYLMTHPNPDDPLMPEIASQYKYNKEQYDKDAAESTIKHACTNSVTASLDVAPLQKSNNLNKKRKSEEGLSEESDSNKRHHVD</sequence>
<dbReference type="CDD" id="cd23805">
    <property type="entry name" value="UBCc_UBE2T"/>
    <property type="match status" value="1"/>
</dbReference>
<feature type="region of interest" description="Disordered" evidence="12">
    <location>
        <begin position="165"/>
        <end position="196"/>
    </location>
</feature>
<keyword evidence="5 11" id="KW-0067">ATP-binding</keyword>
<feature type="active site" description="Glycyl thioester intermediate" evidence="10">
    <location>
        <position position="88"/>
    </location>
</feature>
<evidence type="ECO:0000256" key="4">
    <source>
        <dbReference type="ARBA" id="ARBA00022786"/>
    </source>
</evidence>
<dbReference type="InterPro" id="IPR016135">
    <property type="entry name" value="UBQ-conjugating_enzyme/RWD"/>
</dbReference>
<reference evidence="14" key="1">
    <citation type="submission" date="2015-11" db="EMBL/GenBank/DDBJ databases">
        <title>De novo transcriptome assembly of four potential Pierce s Disease insect vectors from Arizona vineyards.</title>
        <authorList>
            <person name="Tassone E.E."/>
        </authorList>
    </citation>
    <scope>NUCLEOTIDE SEQUENCE</scope>
</reference>
<dbReference type="InterPro" id="IPR000608">
    <property type="entry name" value="UBC"/>
</dbReference>
<dbReference type="SUPFAM" id="SSF54495">
    <property type="entry name" value="UBC-like"/>
    <property type="match status" value="1"/>
</dbReference>
<dbReference type="PROSITE" id="PS00183">
    <property type="entry name" value="UBC_1"/>
    <property type="match status" value="1"/>
</dbReference>
<evidence type="ECO:0000256" key="3">
    <source>
        <dbReference type="ARBA" id="ARBA00022741"/>
    </source>
</evidence>
<evidence type="ECO:0000256" key="11">
    <source>
        <dbReference type="RuleBase" id="RU362109"/>
    </source>
</evidence>
<name>A0A1B6HGJ7_9HEMI</name>
<evidence type="ECO:0000256" key="10">
    <source>
        <dbReference type="PROSITE-ProRule" id="PRU10133"/>
    </source>
</evidence>
<evidence type="ECO:0000256" key="2">
    <source>
        <dbReference type="ARBA" id="ARBA00022679"/>
    </source>
</evidence>
<evidence type="ECO:0000256" key="12">
    <source>
        <dbReference type="SAM" id="MobiDB-lite"/>
    </source>
</evidence>
<dbReference type="InterPro" id="IPR023313">
    <property type="entry name" value="UBQ-conjugating_AS"/>
</dbReference>
<evidence type="ECO:0000259" key="13">
    <source>
        <dbReference type="PROSITE" id="PS50127"/>
    </source>
</evidence>
<dbReference type="PANTHER" id="PTHR24067">
    <property type="entry name" value="UBIQUITIN-CONJUGATING ENZYME E2"/>
    <property type="match status" value="1"/>
</dbReference>
<evidence type="ECO:0000313" key="14">
    <source>
        <dbReference type="EMBL" id="JAS73755.1"/>
    </source>
</evidence>
<evidence type="ECO:0000256" key="8">
    <source>
        <dbReference type="ARBA" id="ARBA00077509"/>
    </source>
</evidence>
<feature type="domain" description="UBC core" evidence="13">
    <location>
        <begin position="3"/>
        <end position="154"/>
    </location>
</feature>
<organism evidence="14">
    <name type="scientific">Homalodisca liturata</name>
    <dbReference type="NCBI Taxonomy" id="320908"/>
    <lineage>
        <taxon>Eukaryota</taxon>
        <taxon>Metazoa</taxon>
        <taxon>Ecdysozoa</taxon>
        <taxon>Arthropoda</taxon>
        <taxon>Hexapoda</taxon>
        <taxon>Insecta</taxon>
        <taxon>Pterygota</taxon>
        <taxon>Neoptera</taxon>
        <taxon>Paraneoptera</taxon>
        <taxon>Hemiptera</taxon>
        <taxon>Auchenorrhyncha</taxon>
        <taxon>Membracoidea</taxon>
        <taxon>Cicadellidae</taxon>
        <taxon>Cicadellinae</taxon>
        <taxon>Proconiini</taxon>
        <taxon>Homalodisca</taxon>
    </lineage>
</organism>
<keyword evidence="4 11" id="KW-0833">Ubl conjugation pathway</keyword>
<dbReference type="PROSITE" id="PS50127">
    <property type="entry name" value="UBC_2"/>
    <property type="match status" value="1"/>
</dbReference>
<dbReference type="Pfam" id="PF00179">
    <property type="entry name" value="UQ_con"/>
    <property type="match status" value="1"/>
</dbReference>
<keyword evidence="3 11" id="KW-0547">Nucleotide-binding</keyword>
<dbReference type="GO" id="GO:0005524">
    <property type="term" value="F:ATP binding"/>
    <property type="evidence" value="ECO:0007669"/>
    <property type="project" value="UniProtKB-UniRule"/>
</dbReference>